<keyword evidence="2" id="KW-1185">Reference proteome</keyword>
<evidence type="ECO:0000313" key="1">
    <source>
        <dbReference type="EMBL" id="KAF3597482.1"/>
    </source>
</evidence>
<evidence type="ECO:0008006" key="3">
    <source>
        <dbReference type="Google" id="ProtNLM"/>
    </source>
</evidence>
<reference evidence="1 2" key="1">
    <citation type="journal article" date="2020" name="BMC Genomics">
        <title>Intraspecific diversification of the crop wild relative Brassica cretica Lam. using demographic model selection.</title>
        <authorList>
            <person name="Kioukis A."/>
            <person name="Michalopoulou V.A."/>
            <person name="Briers L."/>
            <person name="Pirintsos S."/>
            <person name="Studholme D.J."/>
            <person name="Pavlidis P."/>
            <person name="Sarris P.F."/>
        </authorList>
    </citation>
    <scope>NUCLEOTIDE SEQUENCE [LARGE SCALE GENOMIC DNA]</scope>
    <source>
        <strain evidence="2">cv. PFS-1207/04</strain>
    </source>
</reference>
<organism evidence="1 2">
    <name type="scientific">Brassica cretica</name>
    <name type="common">Mustard</name>
    <dbReference type="NCBI Taxonomy" id="69181"/>
    <lineage>
        <taxon>Eukaryota</taxon>
        <taxon>Viridiplantae</taxon>
        <taxon>Streptophyta</taxon>
        <taxon>Embryophyta</taxon>
        <taxon>Tracheophyta</taxon>
        <taxon>Spermatophyta</taxon>
        <taxon>Magnoliopsida</taxon>
        <taxon>eudicotyledons</taxon>
        <taxon>Gunneridae</taxon>
        <taxon>Pentapetalae</taxon>
        <taxon>rosids</taxon>
        <taxon>malvids</taxon>
        <taxon>Brassicales</taxon>
        <taxon>Brassicaceae</taxon>
        <taxon>Brassiceae</taxon>
        <taxon>Brassica</taxon>
    </lineage>
</organism>
<accession>A0ABQ7EKA7</accession>
<dbReference type="Proteomes" id="UP000266723">
    <property type="component" value="Unassembled WGS sequence"/>
</dbReference>
<dbReference type="EMBL" id="QGKV02000299">
    <property type="protein sequence ID" value="KAF3597482.1"/>
    <property type="molecule type" value="Genomic_DNA"/>
</dbReference>
<sequence length="90" mass="10267">MRAGSMGLNPEPNLITHEVEFFLCVVHCCTSAVKGEMVRSIAELPWRRRVPSLLNKDHPIPILSVGDFHEASTIQYLFVWGWLNQGRSFE</sequence>
<evidence type="ECO:0000313" key="2">
    <source>
        <dbReference type="Proteomes" id="UP000266723"/>
    </source>
</evidence>
<comment type="caution">
    <text evidence="1">The sequence shown here is derived from an EMBL/GenBank/DDBJ whole genome shotgun (WGS) entry which is preliminary data.</text>
</comment>
<name>A0ABQ7EKA7_BRACR</name>
<protein>
    <recommendedName>
        <fullName evidence="3">Calcineurin-like phosphoesterase domain-containing protein</fullName>
    </recommendedName>
</protein>
<proteinExistence type="predicted"/>
<gene>
    <name evidence="1" type="ORF">DY000_02022413</name>
</gene>